<feature type="compositionally biased region" description="Basic and acidic residues" evidence="1">
    <location>
        <begin position="91"/>
        <end position="110"/>
    </location>
</feature>
<comment type="caution">
    <text evidence="3">The sequence shown here is derived from an EMBL/GenBank/DDBJ whole genome shotgun (WGS) entry which is preliminary data.</text>
</comment>
<evidence type="ECO:0000313" key="4">
    <source>
        <dbReference type="Proteomes" id="UP000290289"/>
    </source>
</evidence>
<sequence>MGRKVRHLGKWIQWPKKRQSLLLQLLPSLCCLPRSRELLEFNFSIVVDGAMEDEATKIAYVGDRVSDKQTVECKVVAEGMIFAGEPKNPTRKPDEFRESTQARKPDEFRESTQPFSTTIETHSGIFSFPSFQLSSLFILVLGLGVGLRVCRQPEL</sequence>
<feature type="transmembrane region" description="Helical" evidence="2">
    <location>
        <begin position="131"/>
        <end position="150"/>
    </location>
</feature>
<keyword evidence="2" id="KW-0472">Membrane</keyword>
<reference evidence="3 4" key="1">
    <citation type="submission" date="2018-10" db="EMBL/GenBank/DDBJ databases">
        <title>A high-quality apple genome assembly.</title>
        <authorList>
            <person name="Hu J."/>
        </authorList>
    </citation>
    <scope>NUCLEOTIDE SEQUENCE [LARGE SCALE GENOMIC DNA]</scope>
    <source>
        <strain evidence="4">cv. HFTH1</strain>
        <tissue evidence="3">Young leaf</tissue>
    </source>
</reference>
<feature type="region of interest" description="Disordered" evidence="1">
    <location>
        <begin position="84"/>
        <end position="114"/>
    </location>
</feature>
<keyword evidence="2" id="KW-0812">Transmembrane</keyword>
<gene>
    <name evidence="3" type="ORF">DVH24_005557</name>
</gene>
<dbReference type="Proteomes" id="UP000290289">
    <property type="component" value="Chromosome 11"/>
</dbReference>
<proteinExistence type="predicted"/>
<keyword evidence="4" id="KW-1185">Reference proteome</keyword>
<dbReference type="AlphaFoldDB" id="A0A498IMA2"/>
<dbReference type="EMBL" id="RDQH01000337">
    <property type="protein sequence ID" value="RXH83304.1"/>
    <property type="molecule type" value="Genomic_DNA"/>
</dbReference>
<evidence type="ECO:0000256" key="2">
    <source>
        <dbReference type="SAM" id="Phobius"/>
    </source>
</evidence>
<accession>A0A498IMA2</accession>
<evidence type="ECO:0000313" key="3">
    <source>
        <dbReference type="EMBL" id="RXH83304.1"/>
    </source>
</evidence>
<evidence type="ECO:0000256" key="1">
    <source>
        <dbReference type="SAM" id="MobiDB-lite"/>
    </source>
</evidence>
<name>A0A498IMA2_MALDO</name>
<organism evidence="3 4">
    <name type="scientific">Malus domestica</name>
    <name type="common">Apple</name>
    <name type="synonym">Pyrus malus</name>
    <dbReference type="NCBI Taxonomy" id="3750"/>
    <lineage>
        <taxon>Eukaryota</taxon>
        <taxon>Viridiplantae</taxon>
        <taxon>Streptophyta</taxon>
        <taxon>Embryophyta</taxon>
        <taxon>Tracheophyta</taxon>
        <taxon>Spermatophyta</taxon>
        <taxon>Magnoliopsida</taxon>
        <taxon>eudicotyledons</taxon>
        <taxon>Gunneridae</taxon>
        <taxon>Pentapetalae</taxon>
        <taxon>rosids</taxon>
        <taxon>fabids</taxon>
        <taxon>Rosales</taxon>
        <taxon>Rosaceae</taxon>
        <taxon>Amygdaloideae</taxon>
        <taxon>Maleae</taxon>
        <taxon>Malus</taxon>
    </lineage>
</organism>
<keyword evidence="2" id="KW-1133">Transmembrane helix</keyword>
<protein>
    <submittedName>
        <fullName evidence="3">Uncharacterized protein</fullName>
    </submittedName>
</protein>